<evidence type="ECO:0000256" key="5">
    <source>
        <dbReference type="ARBA" id="ARBA00022692"/>
    </source>
</evidence>
<dbReference type="InterPro" id="IPR037294">
    <property type="entry name" value="ABC_BtuC-like"/>
</dbReference>
<feature type="transmembrane region" description="Helical" evidence="8">
    <location>
        <begin position="72"/>
        <end position="89"/>
    </location>
</feature>
<comment type="caution">
    <text evidence="9">The sequence shown here is derived from an EMBL/GenBank/DDBJ whole genome shotgun (WGS) entry which is preliminary data.</text>
</comment>
<dbReference type="Gene3D" id="1.10.3470.10">
    <property type="entry name" value="ABC transporter involved in vitamin B12 uptake, BtuC"/>
    <property type="match status" value="1"/>
</dbReference>
<dbReference type="InterPro" id="IPR000522">
    <property type="entry name" value="ABC_transptr_permease_BtuC"/>
</dbReference>
<evidence type="ECO:0000256" key="1">
    <source>
        <dbReference type="ARBA" id="ARBA00004651"/>
    </source>
</evidence>
<evidence type="ECO:0000256" key="6">
    <source>
        <dbReference type="ARBA" id="ARBA00022989"/>
    </source>
</evidence>
<reference evidence="9 10" key="1">
    <citation type="submission" date="2020-03" db="EMBL/GenBank/DDBJ databases">
        <title>Whole genome shotgun sequence of Phytohabitans rumicis NBRC 108638.</title>
        <authorList>
            <person name="Komaki H."/>
            <person name="Tamura T."/>
        </authorList>
    </citation>
    <scope>NUCLEOTIDE SEQUENCE [LARGE SCALE GENOMIC DNA]</scope>
    <source>
        <strain evidence="9 10">NBRC 108638</strain>
    </source>
</reference>
<keyword evidence="4" id="KW-1003">Cell membrane</keyword>
<feature type="transmembrane region" description="Helical" evidence="8">
    <location>
        <begin position="159"/>
        <end position="180"/>
    </location>
</feature>
<dbReference type="Proteomes" id="UP000482960">
    <property type="component" value="Unassembled WGS sequence"/>
</dbReference>
<dbReference type="EMBL" id="BLPG01000001">
    <property type="protein sequence ID" value="GFJ94840.1"/>
    <property type="molecule type" value="Genomic_DNA"/>
</dbReference>
<proteinExistence type="inferred from homology"/>
<keyword evidence="10" id="KW-1185">Reference proteome</keyword>
<evidence type="ECO:0000256" key="4">
    <source>
        <dbReference type="ARBA" id="ARBA00022475"/>
    </source>
</evidence>
<feature type="transmembrane region" description="Helical" evidence="8">
    <location>
        <begin position="128"/>
        <end position="147"/>
    </location>
</feature>
<dbReference type="AlphaFoldDB" id="A0A6V8LGS2"/>
<protein>
    <submittedName>
        <fullName evidence="9">Iron ABC transporter permease</fullName>
    </submittedName>
</protein>
<comment type="similarity">
    <text evidence="2">Belongs to the binding-protein-dependent transport system permease family. FecCD subfamily.</text>
</comment>
<dbReference type="PANTHER" id="PTHR30472">
    <property type="entry name" value="FERRIC ENTEROBACTIN TRANSPORT SYSTEM PERMEASE PROTEIN"/>
    <property type="match status" value="1"/>
</dbReference>
<dbReference type="PANTHER" id="PTHR30472:SF1">
    <property type="entry name" value="FE(3+) DICITRATE TRANSPORT SYSTEM PERMEASE PROTEIN FECC-RELATED"/>
    <property type="match status" value="1"/>
</dbReference>
<reference evidence="9 10" key="2">
    <citation type="submission" date="2020-03" db="EMBL/GenBank/DDBJ databases">
        <authorList>
            <person name="Ichikawa N."/>
            <person name="Kimura A."/>
            <person name="Kitahashi Y."/>
            <person name="Uohara A."/>
        </authorList>
    </citation>
    <scope>NUCLEOTIDE SEQUENCE [LARGE SCALE GENOMIC DNA]</scope>
    <source>
        <strain evidence="9 10">NBRC 108638</strain>
    </source>
</reference>
<evidence type="ECO:0000313" key="10">
    <source>
        <dbReference type="Proteomes" id="UP000482960"/>
    </source>
</evidence>
<comment type="subcellular location">
    <subcellularLocation>
        <location evidence="1">Cell membrane</location>
        <topology evidence="1">Multi-pass membrane protein</topology>
    </subcellularLocation>
</comment>
<evidence type="ECO:0000256" key="2">
    <source>
        <dbReference type="ARBA" id="ARBA00007935"/>
    </source>
</evidence>
<feature type="transmembrane region" description="Helical" evidence="8">
    <location>
        <begin position="243"/>
        <end position="264"/>
    </location>
</feature>
<dbReference type="CDD" id="cd06550">
    <property type="entry name" value="TM_ABC_iron-siderophores_like"/>
    <property type="match status" value="1"/>
</dbReference>
<accession>A0A6V8LGS2</accession>
<evidence type="ECO:0000313" key="9">
    <source>
        <dbReference type="EMBL" id="GFJ94840.1"/>
    </source>
</evidence>
<feature type="transmembrane region" description="Helical" evidence="8">
    <location>
        <begin position="207"/>
        <end position="231"/>
    </location>
</feature>
<dbReference type="Pfam" id="PF01032">
    <property type="entry name" value="FecCD"/>
    <property type="match status" value="1"/>
</dbReference>
<keyword evidence="5 8" id="KW-0812">Transmembrane</keyword>
<keyword evidence="3" id="KW-0813">Transport</keyword>
<dbReference type="SUPFAM" id="SSF81345">
    <property type="entry name" value="ABC transporter involved in vitamin B12 uptake, BtuC"/>
    <property type="match status" value="1"/>
</dbReference>
<name>A0A6V8LGS2_9ACTN</name>
<dbReference type="GO" id="GO:0033214">
    <property type="term" value="P:siderophore-iron import into cell"/>
    <property type="evidence" value="ECO:0007669"/>
    <property type="project" value="TreeGrafter"/>
</dbReference>
<feature type="transmembrane region" description="Helical" evidence="8">
    <location>
        <begin position="317"/>
        <end position="335"/>
    </location>
</feature>
<dbReference type="RefSeq" id="WP_173082120.1">
    <property type="nucleotide sequence ID" value="NZ_BAABJB010000070.1"/>
</dbReference>
<gene>
    <name evidence="9" type="ORF">Prum_084820</name>
</gene>
<evidence type="ECO:0000256" key="3">
    <source>
        <dbReference type="ARBA" id="ARBA00022448"/>
    </source>
</evidence>
<dbReference type="GO" id="GO:0005886">
    <property type="term" value="C:plasma membrane"/>
    <property type="evidence" value="ECO:0007669"/>
    <property type="project" value="UniProtKB-SubCell"/>
</dbReference>
<feature type="transmembrane region" description="Helical" evidence="8">
    <location>
        <begin position="101"/>
        <end position="122"/>
    </location>
</feature>
<feature type="transmembrane region" description="Helical" evidence="8">
    <location>
        <begin position="18"/>
        <end position="38"/>
    </location>
</feature>
<keyword evidence="6 8" id="KW-1133">Transmembrane helix</keyword>
<keyword evidence="7 8" id="KW-0472">Membrane</keyword>
<evidence type="ECO:0000256" key="8">
    <source>
        <dbReference type="SAM" id="Phobius"/>
    </source>
</evidence>
<organism evidence="9 10">
    <name type="scientific">Phytohabitans rumicis</name>
    <dbReference type="NCBI Taxonomy" id="1076125"/>
    <lineage>
        <taxon>Bacteria</taxon>
        <taxon>Bacillati</taxon>
        <taxon>Actinomycetota</taxon>
        <taxon>Actinomycetes</taxon>
        <taxon>Micromonosporales</taxon>
        <taxon>Micromonosporaceae</taxon>
    </lineage>
</organism>
<evidence type="ECO:0000256" key="7">
    <source>
        <dbReference type="ARBA" id="ARBA00023136"/>
    </source>
</evidence>
<sequence>MLTEAAGPVVRPALSRRAVGLVAGLAVLALVLFLSVSVGTRSIPLGTVWDAIVHFDGSPDQLVVRDLRVPRTVLGLAVGAALGLAGALMQALTRNPLADPGILGVNAGSALAVVCAIAFFGVSTLTGYVWFALAGALIATVLAYTLGSVGRSAATPVRLALAGTAIGAVLTGFTSAVVLFNQTAFNGFRAWSVGSLAGRDAGTVRQVLPFLLVGIVAALALAGPLNAIAFGEDLARALGAHIVRTRVIGVVAVTLLCGAATAAIGPVSFLGLTVPHIARAITGPDHRWLLPYSMVLSATLLLGSDVVGRVVAPPGELQVGLVTTVIGAPVFVALVRRRRLAQS</sequence>
<dbReference type="FunFam" id="1.10.3470.10:FF:000001">
    <property type="entry name" value="Vitamin B12 ABC transporter permease BtuC"/>
    <property type="match status" value="1"/>
</dbReference>
<dbReference type="GO" id="GO:0022857">
    <property type="term" value="F:transmembrane transporter activity"/>
    <property type="evidence" value="ECO:0007669"/>
    <property type="project" value="InterPro"/>
</dbReference>